<evidence type="ECO:0000313" key="3">
    <source>
        <dbReference type="Proteomes" id="UP001497382"/>
    </source>
</evidence>
<proteinExistence type="predicted"/>
<accession>A0AAV2BFA5</accession>
<reference evidence="2 3" key="1">
    <citation type="submission" date="2024-04" db="EMBL/GenBank/DDBJ databases">
        <authorList>
            <person name="Rising A."/>
            <person name="Reimegard J."/>
            <person name="Sonavane S."/>
            <person name="Akerstrom W."/>
            <person name="Nylinder S."/>
            <person name="Hedman E."/>
            <person name="Kallberg Y."/>
        </authorList>
    </citation>
    <scope>NUCLEOTIDE SEQUENCE [LARGE SCALE GENOMIC DNA]</scope>
</reference>
<dbReference type="AlphaFoldDB" id="A0AAV2BFA5"/>
<dbReference type="EMBL" id="CAXIEN010000356">
    <property type="protein sequence ID" value="CAL1294916.1"/>
    <property type="molecule type" value="Genomic_DNA"/>
</dbReference>
<keyword evidence="3" id="KW-1185">Reference proteome</keyword>
<sequence length="101" mass="11685">MNRSSSRINKKKAIPLYFQKSHSNSQFLATANYKHQIKTLKKTNKELACSLQDAKIRVADHEKALAECSRENTQTRQDGAPPHWSMEVRTFLNHLPKHWIG</sequence>
<comment type="caution">
    <text evidence="2">The sequence shown here is derived from an EMBL/GenBank/DDBJ whole genome shotgun (WGS) entry which is preliminary data.</text>
</comment>
<feature type="coiled-coil region" evidence="1">
    <location>
        <begin position="37"/>
        <end position="78"/>
    </location>
</feature>
<keyword evidence="1" id="KW-0175">Coiled coil</keyword>
<evidence type="ECO:0000256" key="1">
    <source>
        <dbReference type="SAM" id="Coils"/>
    </source>
</evidence>
<name>A0AAV2BFA5_9ARAC</name>
<gene>
    <name evidence="2" type="ORF">LARSCL_LOCUS18992</name>
</gene>
<protein>
    <submittedName>
        <fullName evidence="2">Uncharacterized protein</fullName>
    </submittedName>
</protein>
<organism evidence="2 3">
    <name type="scientific">Larinioides sclopetarius</name>
    <dbReference type="NCBI Taxonomy" id="280406"/>
    <lineage>
        <taxon>Eukaryota</taxon>
        <taxon>Metazoa</taxon>
        <taxon>Ecdysozoa</taxon>
        <taxon>Arthropoda</taxon>
        <taxon>Chelicerata</taxon>
        <taxon>Arachnida</taxon>
        <taxon>Araneae</taxon>
        <taxon>Araneomorphae</taxon>
        <taxon>Entelegynae</taxon>
        <taxon>Araneoidea</taxon>
        <taxon>Araneidae</taxon>
        <taxon>Larinioides</taxon>
    </lineage>
</organism>
<evidence type="ECO:0000313" key="2">
    <source>
        <dbReference type="EMBL" id="CAL1294916.1"/>
    </source>
</evidence>
<dbReference type="Proteomes" id="UP001497382">
    <property type="component" value="Unassembled WGS sequence"/>
</dbReference>